<evidence type="ECO:0000313" key="4">
    <source>
        <dbReference type="Proteomes" id="UP000650467"/>
    </source>
</evidence>
<dbReference type="OrthoDB" id="548136at2759"/>
<keyword evidence="4" id="KW-1185">Reference proteome</keyword>
<comment type="caution">
    <text evidence="3">The sequence shown here is derived from an EMBL/GenBank/DDBJ whole genome shotgun (WGS) entry which is preliminary data.</text>
</comment>
<organism evidence="3 4">
    <name type="scientific">Chlamydomonas incerta</name>
    <dbReference type="NCBI Taxonomy" id="51695"/>
    <lineage>
        <taxon>Eukaryota</taxon>
        <taxon>Viridiplantae</taxon>
        <taxon>Chlorophyta</taxon>
        <taxon>core chlorophytes</taxon>
        <taxon>Chlorophyceae</taxon>
        <taxon>CS clade</taxon>
        <taxon>Chlamydomonadales</taxon>
        <taxon>Chlamydomonadaceae</taxon>
        <taxon>Chlamydomonas</taxon>
    </lineage>
</organism>
<accession>A0A835W2V1</accession>
<evidence type="ECO:0000256" key="1">
    <source>
        <dbReference type="SAM" id="Coils"/>
    </source>
</evidence>
<evidence type="ECO:0000313" key="3">
    <source>
        <dbReference type="EMBL" id="KAG2435208.1"/>
    </source>
</evidence>
<gene>
    <name evidence="3" type="ORF">HXX76_007291</name>
</gene>
<feature type="coiled-coil region" evidence="1">
    <location>
        <begin position="63"/>
        <end position="96"/>
    </location>
</feature>
<name>A0A835W2V1_CHLIN</name>
<protein>
    <submittedName>
        <fullName evidence="3">Uncharacterized protein</fullName>
    </submittedName>
</protein>
<keyword evidence="1" id="KW-0175">Coiled coil</keyword>
<dbReference type="AlphaFoldDB" id="A0A835W2V1"/>
<evidence type="ECO:0000256" key="2">
    <source>
        <dbReference type="SAM" id="MobiDB-lite"/>
    </source>
</evidence>
<dbReference type="Proteomes" id="UP000650467">
    <property type="component" value="Unassembled WGS sequence"/>
</dbReference>
<feature type="region of interest" description="Disordered" evidence="2">
    <location>
        <begin position="149"/>
        <end position="175"/>
    </location>
</feature>
<dbReference type="EMBL" id="JAEHOC010000015">
    <property type="protein sequence ID" value="KAG2435208.1"/>
    <property type="molecule type" value="Genomic_DNA"/>
</dbReference>
<proteinExistence type="predicted"/>
<sequence>MSPDVAHAEMQVVSAQQATQMAKPLPKQTFDKGRVWTVVIGSAAALFVGTVLLENNPALFPAISRANQAMKEATKRMQEMEERQKKEAEVLALRQKEFDTQQRSAAAVEQGLKAAKAKVLAQSPQAAPKPAAPAAAAAPAPAPAAVASTSAPAAAAEPHQAPAPAAPASTSATANSGASSSYVVVEDVSGDLGAQAWTPAGTTGTSTSSAPAASENSTAVMGAAAATAMAAAAVKPPAAAAAVAEEEAESVARLARLQNFVDTMASRRDAVKQQ</sequence>
<reference evidence="3" key="1">
    <citation type="journal article" date="2020" name="bioRxiv">
        <title>Comparative genomics of Chlamydomonas.</title>
        <authorList>
            <person name="Craig R.J."/>
            <person name="Hasan A.R."/>
            <person name="Ness R.W."/>
            <person name="Keightley P.D."/>
        </authorList>
    </citation>
    <scope>NUCLEOTIDE SEQUENCE</scope>
    <source>
        <strain evidence="3">SAG 7.73</strain>
    </source>
</reference>